<dbReference type="EMBL" id="CP089044">
    <property type="protein sequence ID" value="UYF76651.1"/>
    <property type="molecule type" value="Genomic_DNA"/>
</dbReference>
<evidence type="ECO:0000256" key="2">
    <source>
        <dbReference type="SAM" id="Phobius"/>
    </source>
</evidence>
<accession>A0AA46PG75</accession>
<reference evidence="3" key="1">
    <citation type="journal article" date="2022" name="J Glob Antimicrob Resist">
        <title>Comparative analysis of IMP-4- and OXA-58-containing plasmids of three carbapenemase-producing Acinetobacter ursingii strains in the Netherlands.</title>
        <authorList>
            <person name="Hendrickx A.P.A."/>
            <person name="Schade R.P."/>
            <person name="Landman F."/>
            <person name="Bosch T."/>
            <person name="Schouls L.M."/>
            <person name="van Dijk K."/>
        </authorList>
    </citation>
    <scope>NUCLEOTIDE SEQUENCE</scope>
    <source>
        <strain evidence="3">RIVM_C010761</strain>
    </source>
</reference>
<name>A0AA46PG75_9GAMM</name>
<keyword evidence="2" id="KW-1133">Transmembrane helix</keyword>
<keyword evidence="2" id="KW-0472">Membrane</keyword>
<evidence type="ECO:0000313" key="4">
    <source>
        <dbReference type="Proteomes" id="UP001164081"/>
    </source>
</evidence>
<feature type="transmembrane region" description="Helical" evidence="2">
    <location>
        <begin position="34"/>
        <end position="51"/>
    </location>
</feature>
<feature type="compositionally biased region" description="Low complexity" evidence="1">
    <location>
        <begin position="58"/>
        <end position="73"/>
    </location>
</feature>
<dbReference type="AlphaFoldDB" id="A0AA46PG75"/>
<keyword evidence="2" id="KW-0812">Transmembrane</keyword>
<organism evidence="3 4">
    <name type="scientific">Acinetobacter ursingii</name>
    <dbReference type="NCBI Taxonomy" id="108980"/>
    <lineage>
        <taxon>Bacteria</taxon>
        <taxon>Pseudomonadati</taxon>
        <taxon>Pseudomonadota</taxon>
        <taxon>Gammaproteobacteria</taxon>
        <taxon>Moraxellales</taxon>
        <taxon>Moraxellaceae</taxon>
        <taxon>Acinetobacter</taxon>
    </lineage>
</organism>
<dbReference type="RefSeq" id="WP_263503797.1">
    <property type="nucleotide sequence ID" value="NZ_CP089044.1"/>
</dbReference>
<evidence type="ECO:0000256" key="1">
    <source>
        <dbReference type="SAM" id="MobiDB-lite"/>
    </source>
</evidence>
<dbReference type="Proteomes" id="UP001164081">
    <property type="component" value="Chromosome"/>
</dbReference>
<evidence type="ECO:0000313" key="3">
    <source>
        <dbReference type="EMBL" id="UYF76651.1"/>
    </source>
</evidence>
<protein>
    <submittedName>
        <fullName evidence="3">Zinc ribbon domain-containing protein</fullName>
    </submittedName>
</protein>
<sequence length="220" mass="24645">MAIKPCKECGNPVSDKAEACPKCGLKNNKHLPRWIVWLVFIVLFVILFKACQFGSSDPDQKQNQNQQLESNSQIPTPQENWQNQESSDEMRGTKSNTTVNISTNEVDFGFPYNGGSKLGLMVRNNSKEKDIMIKIDKGQFICGIVDGCEVNFKFDNGSVQSISMIGSDSHDSDLLFVAHAKTVNSLIQKLKTANKLTIEPKFYQEGARQFNFNVQGFIEP</sequence>
<feature type="compositionally biased region" description="Polar residues" evidence="1">
    <location>
        <begin position="74"/>
        <end position="85"/>
    </location>
</feature>
<proteinExistence type="predicted"/>
<gene>
    <name evidence="3" type="ORF">LSO58_07195</name>
</gene>
<feature type="region of interest" description="Disordered" evidence="1">
    <location>
        <begin position="58"/>
        <end position="95"/>
    </location>
</feature>